<evidence type="ECO:0000313" key="4">
    <source>
        <dbReference type="Proteomes" id="UP000283269"/>
    </source>
</evidence>
<keyword evidence="2" id="KW-1133">Transmembrane helix</keyword>
<evidence type="ECO:0000313" key="3">
    <source>
        <dbReference type="EMBL" id="PPQ91226.1"/>
    </source>
</evidence>
<proteinExistence type="predicted"/>
<sequence length="233" mass="25042">MDYWLVWRCYYVWGQSFWAISAPLILLVVEFGLFVATMVLDSKFGSLTNDANANLSNNLTSALTFVSLGTTVTTTFIIGYRIHSAFQVHGSPSRRLFNHIVTIIIESAAAYSLVLILEAIFIVIPLSTVLGSPWSEAVYYFEVIDIVVTSQGMAPTILVARIAVTDTNSTDASCTLTHVSGNLAFGSDPGNGSGGSGNTTGGDVNTSVHTDNVEPMLVKRESNADGMFGEKQV</sequence>
<dbReference type="InParanoid" id="A0A409XKI3"/>
<feature type="region of interest" description="Disordered" evidence="1">
    <location>
        <begin position="187"/>
        <end position="210"/>
    </location>
</feature>
<evidence type="ECO:0000256" key="1">
    <source>
        <dbReference type="SAM" id="MobiDB-lite"/>
    </source>
</evidence>
<feature type="compositionally biased region" description="Gly residues" evidence="1">
    <location>
        <begin position="189"/>
        <end position="200"/>
    </location>
</feature>
<keyword evidence="4" id="KW-1185">Reference proteome</keyword>
<comment type="caution">
    <text evidence="3">The sequence shown here is derived from an EMBL/GenBank/DDBJ whole genome shotgun (WGS) entry which is preliminary data.</text>
</comment>
<evidence type="ECO:0000256" key="2">
    <source>
        <dbReference type="SAM" id="Phobius"/>
    </source>
</evidence>
<feature type="transmembrane region" description="Helical" evidence="2">
    <location>
        <begin position="100"/>
        <end position="126"/>
    </location>
</feature>
<organism evidence="3 4">
    <name type="scientific">Psilocybe cyanescens</name>
    <dbReference type="NCBI Taxonomy" id="93625"/>
    <lineage>
        <taxon>Eukaryota</taxon>
        <taxon>Fungi</taxon>
        <taxon>Dikarya</taxon>
        <taxon>Basidiomycota</taxon>
        <taxon>Agaricomycotina</taxon>
        <taxon>Agaricomycetes</taxon>
        <taxon>Agaricomycetidae</taxon>
        <taxon>Agaricales</taxon>
        <taxon>Agaricineae</taxon>
        <taxon>Strophariaceae</taxon>
        <taxon>Psilocybe</taxon>
    </lineage>
</organism>
<dbReference type="Proteomes" id="UP000283269">
    <property type="component" value="Unassembled WGS sequence"/>
</dbReference>
<dbReference type="EMBL" id="NHYD01001419">
    <property type="protein sequence ID" value="PPQ91226.1"/>
    <property type="molecule type" value="Genomic_DNA"/>
</dbReference>
<dbReference type="AlphaFoldDB" id="A0A409XKI3"/>
<feature type="transmembrane region" description="Helical" evidence="2">
    <location>
        <begin position="138"/>
        <end position="160"/>
    </location>
</feature>
<reference evidence="3 4" key="1">
    <citation type="journal article" date="2018" name="Evol. Lett.">
        <title>Horizontal gene cluster transfer increased hallucinogenic mushroom diversity.</title>
        <authorList>
            <person name="Reynolds H.T."/>
            <person name="Vijayakumar V."/>
            <person name="Gluck-Thaler E."/>
            <person name="Korotkin H.B."/>
            <person name="Matheny P.B."/>
            <person name="Slot J.C."/>
        </authorList>
    </citation>
    <scope>NUCLEOTIDE SEQUENCE [LARGE SCALE GENOMIC DNA]</scope>
    <source>
        <strain evidence="3 4">2631</strain>
    </source>
</reference>
<accession>A0A409XKI3</accession>
<gene>
    <name evidence="3" type="ORF">CVT25_001184</name>
</gene>
<keyword evidence="2" id="KW-0472">Membrane</keyword>
<keyword evidence="2" id="KW-0812">Transmembrane</keyword>
<feature type="transmembrane region" description="Helical" evidence="2">
    <location>
        <begin position="17"/>
        <end position="39"/>
    </location>
</feature>
<feature type="transmembrane region" description="Helical" evidence="2">
    <location>
        <begin position="59"/>
        <end position="80"/>
    </location>
</feature>
<protein>
    <submittedName>
        <fullName evidence="3">Uncharacterized protein</fullName>
    </submittedName>
</protein>
<name>A0A409XKI3_PSICY</name>